<accession>A0AAU7CJ56</accession>
<dbReference type="Pfam" id="PF00578">
    <property type="entry name" value="AhpC-TSA"/>
    <property type="match status" value="1"/>
</dbReference>
<name>A0AAU7CJ56_9BACT</name>
<dbReference type="InterPro" id="IPR036249">
    <property type="entry name" value="Thioredoxin-like_sf"/>
</dbReference>
<protein>
    <submittedName>
        <fullName evidence="2">Redoxin domain-containing protein</fullName>
    </submittedName>
</protein>
<dbReference type="RefSeq" id="WP_406698320.1">
    <property type="nucleotide sequence ID" value="NZ_CP155447.1"/>
</dbReference>
<reference evidence="2" key="1">
    <citation type="submission" date="2024-05" db="EMBL/GenBank/DDBJ databases">
        <title>Planctomycetes of the genus Singulisphaera possess chitinolytic capabilities.</title>
        <authorList>
            <person name="Ivanova A."/>
        </authorList>
    </citation>
    <scope>NUCLEOTIDE SEQUENCE</scope>
    <source>
        <strain evidence="2">Ch08T</strain>
    </source>
</reference>
<evidence type="ECO:0000313" key="2">
    <source>
        <dbReference type="EMBL" id="XBH05498.1"/>
    </source>
</evidence>
<dbReference type="GO" id="GO:0016491">
    <property type="term" value="F:oxidoreductase activity"/>
    <property type="evidence" value="ECO:0007669"/>
    <property type="project" value="InterPro"/>
</dbReference>
<dbReference type="EMBL" id="CP155447">
    <property type="protein sequence ID" value="XBH05498.1"/>
    <property type="molecule type" value="Genomic_DNA"/>
</dbReference>
<evidence type="ECO:0000259" key="1">
    <source>
        <dbReference type="Pfam" id="PF00578"/>
    </source>
</evidence>
<feature type="domain" description="Alkyl hydroperoxide reductase subunit C/ Thiol specific antioxidant" evidence="1">
    <location>
        <begin position="30"/>
        <end position="122"/>
    </location>
</feature>
<dbReference type="GO" id="GO:0016209">
    <property type="term" value="F:antioxidant activity"/>
    <property type="evidence" value="ECO:0007669"/>
    <property type="project" value="InterPro"/>
</dbReference>
<gene>
    <name evidence="2" type="ORF">V5E97_05625</name>
</gene>
<sequence length="182" mass="19995">MTNRRVVHYVTPRQLIASNAMLDRKLLGLTAMGDDGKWRDWSELSAGQPVVFVFAKEGCPCNADFEPFFHRVERLYHGAVRFAVVIDGDVAAARAYAAEFKVPYPVLADPEHTLIQRFGAEQGGYVALLAGDGTIEGFWPGCSADGLRDLGRRIARLAEVEERPLDVSGMSRPLITGCPFAL</sequence>
<proteinExistence type="predicted"/>
<organism evidence="2">
    <name type="scientific">Singulisphaera sp. Ch08</name>
    <dbReference type="NCBI Taxonomy" id="3120278"/>
    <lineage>
        <taxon>Bacteria</taxon>
        <taxon>Pseudomonadati</taxon>
        <taxon>Planctomycetota</taxon>
        <taxon>Planctomycetia</taxon>
        <taxon>Isosphaerales</taxon>
        <taxon>Isosphaeraceae</taxon>
        <taxon>Singulisphaera</taxon>
    </lineage>
</organism>
<dbReference type="InterPro" id="IPR000866">
    <property type="entry name" value="AhpC/TSA"/>
</dbReference>
<dbReference type="AlphaFoldDB" id="A0AAU7CJ56"/>
<dbReference type="SUPFAM" id="SSF52833">
    <property type="entry name" value="Thioredoxin-like"/>
    <property type="match status" value="1"/>
</dbReference>
<dbReference type="Gene3D" id="3.40.30.10">
    <property type="entry name" value="Glutaredoxin"/>
    <property type="match status" value="1"/>
</dbReference>